<evidence type="ECO:0000259" key="1">
    <source>
        <dbReference type="Pfam" id="PF04536"/>
    </source>
</evidence>
<keyword evidence="3" id="KW-1185">Reference proteome</keyword>
<sequence length="186" mass="21359">MVTTTDTTEIVTQPKIEEIAQPSFKRWLKHFFFMPATKRYFSKQDQYEIAQAVQYAEQGHVGEIQVVIEGCIPSNQAYQQTVHMRARQLFAELGVWDTELNSGVLLYLNLCEQKVEIVIDRGIQKATEQVVWDQICQNIIQQLAAQHYKEAVIKGVFSIGEVLIEFYTHVIADQQNELSNEPIILG</sequence>
<accession>A0A1H3J672</accession>
<dbReference type="STRING" id="595670.SAMN05421643_10865"/>
<dbReference type="Pfam" id="PF04536">
    <property type="entry name" value="TPM_phosphatase"/>
    <property type="match status" value="1"/>
</dbReference>
<dbReference type="AlphaFoldDB" id="A0A1H3J672"/>
<dbReference type="InterPro" id="IPR007621">
    <property type="entry name" value="TPM_dom"/>
</dbReference>
<organism evidence="2 3">
    <name type="scientific">Acinetobacter kyonggiensis</name>
    <dbReference type="NCBI Taxonomy" id="595670"/>
    <lineage>
        <taxon>Bacteria</taxon>
        <taxon>Pseudomonadati</taxon>
        <taxon>Pseudomonadota</taxon>
        <taxon>Gammaproteobacteria</taxon>
        <taxon>Moraxellales</taxon>
        <taxon>Moraxellaceae</taxon>
        <taxon>Acinetobacter</taxon>
    </lineage>
</organism>
<protein>
    <submittedName>
        <fullName evidence="2">Uncharacterized membrane protein</fullName>
    </submittedName>
</protein>
<dbReference type="EMBL" id="FNPK01000008">
    <property type="protein sequence ID" value="SDY35473.1"/>
    <property type="molecule type" value="Genomic_DNA"/>
</dbReference>
<dbReference type="RefSeq" id="WP_092689574.1">
    <property type="nucleotide sequence ID" value="NZ_FNPK01000008.1"/>
</dbReference>
<proteinExistence type="predicted"/>
<dbReference type="PANTHER" id="PTHR30373:SF8">
    <property type="entry name" value="BLL7265 PROTEIN"/>
    <property type="match status" value="1"/>
</dbReference>
<feature type="domain" description="TPM" evidence="1">
    <location>
        <begin position="39"/>
        <end position="160"/>
    </location>
</feature>
<dbReference type="Proteomes" id="UP000199035">
    <property type="component" value="Unassembled WGS sequence"/>
</dbReference>
<evidence type="ECO:0000313" key="2">
    <source>
        <dbReference type="EMBL" id="SDY35473.1"/>
    </source>
</evidence>
<evidence type="ECO:0000313" key="3">
    <source>
        <dbReference type="Proteomes" id="UP000199035"/>
    </source>
</evidence>
<dbReference type="PANTHER" id="PTHR30373">
    <property type="entry name" value="UPF0603 PROTEIN YGCG"/>
    <property type="match status" value="1"/>
</dbReference>
<reference evidence="3" key="1">
    <citation type="submission" date="2016-10" db="EMBL/GenBank/DDBJ databases">
        <authorList>
            <person name="Varghese N."/>
            <person name="Submissions S."/>
        </authorList>
    </citation>
    <scope>NUCLEOTIDE SEQUENCE [LARGE SCALE GENOMIC DNA]</scope>
    <source>
        <strain evidence="3">ANC 5109</strain>
    </source>
</reference>
<gene>
    <name evidence="2" type="ORF">SAMN05421643_10865</name>
</gene>
<dbReference type="Gene3D" id="3.10.310.50">
    <property type="match status" value="1"/>
</dbReference>
<name>A0A1H3J672_9GAMM</name>